<dbReference type="RefSeq" id="XP_040168303.1">
    <property type="nucleotide sequence ID" value="XM_040312369.1"/>
</dbReference>
<dbReference type="InterPro" id="IPR051177">
    <property type="entry name" value="CIK-Related_Protein"/>
</dbReference>
<dbReference type="EMBL" id="APCN01005849">
    <property type="status" value="NOT_ANNOTATED_CDS"/>
    <property type="molecule type" value="Genomic_DNA"/>
</dbReference>
<keyword evidence="3" id="KW-1185">Reference proteome</keyword>
<dbReference type="InterPro" id="IPR016024">
    <property type="entry name" value="ARM-type_fold"/>
</dbReference>
<dbReference type="GeneID" id="120903130"/>
<dbReference type="InterPro" id="IPR011989">
    <property type="entry name" value="ARM-like"/>
</dbReference>
<dbReference type="Gene3D" id="1.25.10.10">
    <property type="entry name" value="Leucine-rich Repeat Variant"/>
    <property type="match status" value="1"/>
</dbReference>
<evidence type="ECO:0000313" key="2">
    <source>
        <dbReference type="EnsemblMetazoa" id="AARA006555-PA"/>
    </source>
</evidence>
<organism evidence="2 3">
    <name type="scientific">Anopheles arabiensis</name>
    <name type="common">Mosquito</name>
    <dbReference type="NCBI Taxonomy" id="7173"/>
    <lineage>
        <taxon>Eukaryota</taxon>
        <taxon>Metazoa</taxon>
        <taxon>Ecdysozoa</taxon>
        <taxon>Arthropoda</taxon>
        <taxon>Hexapoda</taxon>
        <taxon>Insecta</taxon>
        <taxon>Pterygota</taxon>
        <taxon>Neoptera</taxon>
        <taxon>Endopterygota</taxon>
        <taxon>Diptera</taxon>
        <taxon>Nematocera</taxon>
        <taxon>Culicoidea</taxon>
        <taxon>Culicidae</taxon>
        <taxon>Anophelinae</taxon>
        <taxon>Anopheles</taxon>
    </lineage>
</organism>
<name>A0A182HZ27_ANOAR</name>
<evidence type="ECO:0008006" key="4">
    <source>
        <dbReference type="Google" id="ProtNLM"/>
    </source>
</evidence>
<dbReference type="PANTHER" id="PTHR12984:SF15">
    <property type="entry name" value="PROTEIN-ASSOCIATING WITH THE CARBOXYL-TERMINAL DOMAIN OF EZRIN"/>
    <property type="match status" value="1"/>
</dbReference>
<proteinExistence type="predicted"/>
<dbReference type="SUPFAM" id="SSF48371">
    <property type="entry name" value="ARM repeat"/>
    <property type="match status" value="1"/>
</dbReference>
<sequence length="708" mass="77796">MGNEQSQLKGVEISKKAIQVTDYWSLYNGELPNANGAAPSSISIFQGETLVSGQFWTNQNPLERAIRNLKIYRHPYILKYFASWSKGSLKMLATERCRPLATCLNITSDVQICLGLRNVLCALIFLLEQAAVRHLSISISSIYVTDDGAWRLAGFEHLWRTVDFNQTLLEKSQPYRYTKAIDSNELTGKGQALEQYAFGVMCEEILHNKTDANIPAVEDFKAYCATHLKHGNPAMRPNLSAVLLHPIFNHDFILIHSFLTELPLKGTQAKQEFFISLADRLRSFDPETVAEQMCSLLLSRIVLLDTTAQLCVTPYVLRPKSDDLSPGLFTPKIFSAYILPKVKQVFCVQDAQIRLMLLEYFPAYVEFFTKEDLQDHILPQLLLGIKDTNDVLVAKTLLCLADLVPILGSAVVIGGNRSKIFADGRPQGIPDAAGPWSGVRSITPVIGSGEFLSGSPVPDAGGDNSASFTSVLLRPDNFNAMPERLSPEGEDIYRTNNSDVELEVDEWSDWENDGSEVVPVNHLRLIDTGAPEPVPMNGVPEETILAPVPIQPITTLSRESSTESKGSKQPGKGPAESIERLDIKTQPTVTRKSDAAGGAGEEFDFFKDMEPVIQKANVLLIDDETGPTKQQDDGGQEANKIEQSGGPAAVAATATKEGSAHELNEREEEEIPLVSSSRLEIKVDDSMATTEDGWGDDDDEDEGNGGGW</sequence>
<feature type="region of interest" description="Disordered" evidence="1">
    <location>
        <begin position="556"/>
        <end position="596"/>
    </location>
</feature>
<dbReference type="Gene3D" id="1.10.510.10">
    <property type="entry name" value="Transferase(Phosphotransferase) domain 1"/>
    <property type="match status" value="1"/>
</dbReference>
<accession>A0A182HZ27</accession>
<dbReference type="PANTHER" id="PTHR12984">
    <property type="entry name" value="SCY1-RELATED S/T PROTEIN KINASE-LIKE"/>
    <property type="match status" value="1"/>
</dbReference>
<dbReference type="EnsemblMetazoa" id="AARA006555-RA">
    <property type="protein sequence ID" value="AARA006555-PA"/>
    <property type="gene ID" value="AARA006555"/>
</dbReference>
<dbReference type="InterPro" id="IPR011009">
    <property type="entry name" value="Kinase-like_dom_sf"/>
</dbReference>
<dbReference type="VEuPathDB" id="VectorBase:AARA21_012944"/>
<evidence type="ECO:0000256" key="1">
    <source>
        <dbReference type="SAM" id="MobiDB-lite"/>
    </source>
</evidence>
<dbReference type="VEuPathDB" id="VectorBase:AARA006555"/>
<evidence type="ECO:0000313" key="3">
    <source>
        <dbReference type="Proteomes" id="UP000075840"/>
    </source>
</evidence>
<feature type="region of interest" description="Disordered" evidence="1">
    <location>
        <begin position="618"/>
        <end position="708"/>
    </location>
</feature>
<reference evidence="2" key="1">
    <citation type="submission" date="2022-08" db="UniProtKB">
        <authorList>
            <consortium name="EnsemblMetazoa"/>
        </authorList>
    </citation>
    <scope>IDENTIFICATION</scope>
    <source>
        <strain evidence="2">Dongola</strain>
    </source>
</reference>
<dbReference type="Gene3D" id="3.30.200.20">
    <property type="entry name" value="Phosphorylase Kinase, domain 1"/>
    <property type="match status" value="1"/>
</dbReference>
<dbReference type="Proteomes" id="UP000075840">
    <property type="component" value="Unassembled WGS sequence"/>
</dbReference>
<protein>
    <recommendedName>
        <fullName evidence="4">Protein kinase domain-containing protein</fullName>
    </recommendedName>
</protein>
<dbReference type="SUPFAM" id="SSF56112">
    <property type="entry name" value="Protein kinase-like (PK-like)"/>
    <property type="match status" value="1"/>
</dbReference>
<dbReference type="KEGG" id="aara:120903130"/>
<dbReference type="AlphaFoldDB" id="A0A182HZ27"/>
<feature type="compositionally biased region" description="Acidic residues" evidence="1">
    <location>
        <begin position="693"/>
        <end position="708"/>
    </location>
</feature>